<sequence>MEIVQRILTALAIQLIHGISAAQLHLTAVIIYAAVNLVFFVFFLIMITFCTCKKCFGRENKDLLDDTYIHFNTVDSDVKSKERTSRYSMDTEHEFSYYDNISNNQRPASEVATMKLLGY</sequence>
<organism evidence="2 3">
    <name type="scientific">Zophobas morio</name>
    <dbReference type="NCBI Taxonomy" id="2755281"/>
    <lineage>
        <taxon>Eukaryota</taxon>
        <taxon>Metazoa</taxon>
        <taxon>Ecdysozoa</taxon>
        <taxon>Arthropoda</taxon>
        <taxon>Hexapoda</taxon>
        <taxon>Insecta</taxon>
        <taxon>Pterygota</taxon>
        <taxon>Neoptera</taxon>
        <taxon>Endopterygota</taxon>
        <taxon>Coleoptera</taxon>
        <taxon>Polyphaga</taxon>
        <taxon>Cucujiformia</taxon>
        <taxon>Tenebrionidae</taxon>
        <taxon>Zophobas</taxon>
    </lineage>
</organism>
<evidence type="ECO:0000313" key="2">
    <source>
        <dbReference type="EMBL" id="KAJ3657918.1"/>
    </source>
</evidence>
<dbReference type="EMBL" id="JALNTZ010000003">
    <property type="protein sequence ID" value="KAJ3657918.1"/>
    <property type="molecule type" value="Genomic_DNA"/>
</dbReference>
<proteinExistence type="predicted"/>
<keyword evidence="3" id="KW-1185">Reference proteome</keyword>
<gene>
    <name evidence="2" type="ORF">Zmor_009694</name>
</gene>
<reference evidence="2" key="1">
    <citation type="journal article" date="2023" name="G3 (Bethesda)">
        <title>Whole genome assemblies of Zophobas morio and Tenebrio molitor.</title>
        <authorList>
            <person name="Kaur S."/>
            <person name="Stinson S.A."/>
            <person name="diCenzo G.C."/>
        </authorList>
    </citation>
    <scope>NUCLEOTIDE SEQUENCE</scope>
    <source>
        <strain evidence="2">QUZm001</strain>
    </source>
</reference>
<keyword evidence="1" id="KW-0812">Transmembrane</keyword>
<name>A0AA38IMN8_9CUCU</name>
<keyword evidence="1" id="KW-0472">Membrane</keyword>
<evidence type="ECO:0000313" key="3">
    <source>
        <dbReference type="Proteomes" id="UP001168821"/>
    </source>
</evidence>
<comment type="caution">
    <text evidence="2">The sequence shown here is derived from an EMBL/GenBank/DDBJ whole genome shotgun (WGS) entry which is preliminary data.</text>
</comment>
<dbReference type="AlphaFoldDB" id="A0AA38IMN8"/>
<keyword evidence="1" id="KW-1133">Transmembrane helix</keyword>
<feature type="transmembrane region" description="Helical" evidence="1">
    <location>
        <begin position="31"/>
        <end position="52"/>
    </location>
</feature>
<protein>
    <submittedName>
        <fullName evidence="2">Uncharacterized protein</fullName>
    </submittedName>
</protein>
<dbReference type="Proteomes" id="UP001168821">
    <property type="component" value="Unassembled WGS sequence"/>
</dbReference>
<evidence type="ECO:0000256" key="1">
    <source>
        <dbReference type="SAM" id="Phobius"/>
    </source>
</evidence>
<accession>A0AA38IMN8</accession>